<keyword evidence="3" id="KW-1185">Reference proteome</keyword>
<reference evidence="2 3" key="1">
    <citation type="journal article" date="2018" name="Int. J. Syst. Evol. Microbiol.">
        <title>Parvibium lacunae gen. nov., sp. nov., a new member of the family Alcaligenaceae isolated from a freshwater pond.</title>
        <authorList>
            <person name="Chen W.M."/>
            <person name="Xie P.B."/>
            <person name="Hsu M.Y."/>
            <person name="Sheu S.Y."/>
        </authorList>
    </citation>
    <scope>NUCLEOTIDE SEQUENCE [LARGE SCALE GENOMIC DNA]</scope>
    <source>
        <strain evidence="2 3">KMB9</strain>
    </source>
</reference>
<proteinExistence type="predicted"/>
<feature type="domain" description="CinA C-terminal" evidence="1">
    <location>
        <begin position="16"/>
        <end position="173"/>
    </location>
</feature>
<protein>
    <submittedName>
        <fullName evidence="2">CinA family protein</fullName>
    </submittedName>
</protein>
<dbReference type="EMBL" id="QPGB01000002">
    <property type="protein sequence ID" value="RCS58536.1"/>
    <property type="molecule type" value="Genomic_DNA"/>
</dbReference>
<evidence type="ECO:0000313" key="2">
    <source>
        <dbReference type="EMBL" id="RCS58536.1"/>
    </source>
</evidence>
<dbReference type="Proteomes" id="UP000252357">
    <property type="component" value="Unassembled WGS sequence"/>
</dbReference>
<dbReference type="RefSeq" id="WP_114402620.1">
    <property type="nucleotide sequence ID" value="NZ_QPGB01000002.1"/>
</dbReference>
<dbReference type="OrthoDB" id="9801454at2"/>
<organism evidence="2 3">
    <name type="scientific">Parvibium lacunae</name>
    <dbReference type="NCBI Taxonomy" id="1888893"/>
    <lineage>
        <taxon>Bacteria</taxon>
        <taxon>Pseudomonadati</taxon>
        <taxon>Pseudomonadota</taxon>
        <taxon>Betaproteobacteria</taxon>
        <taxon>Burkholderiales</taxon>
        <taxon>Alcaligenaceae</taxon>
        <taxon>Parvibium</taxon>
    </lineage>
</organism>
<dbReference type="AlphaFoldDB" id="A0A368L4M4"/>
<sequence>MTALVIPPYASSDSTSVSAALGHTLQSLGEEITVAESCTGGLLAAALTEVPGASQWFACGWVAYANWAKQQELGVTATLISENGVVSGAVVEAMARGACQQARAQLGLAISGIAGPDGGTPGKPVGTVWMAAYYLPRSAPDATPRDFLQVEQHHFPGNRTQIRHAAVLAALNLGLTLLNRAHQ</sequence>
<comment type="caution">
    <text evidence="2">The sequence shown here is derived from an EMBL/GenBank/DDBJ whole genome shotgun (WGS) entry which is preliminary data.</text>
</comment>
<dbReference type="SUPFAM" id="SSF142433">
    <property type="entry name" value="CinA-like"/>
    <property type="match status" value="1"/>
</dbReference>
<dbReference type="Gene3D" id="3.90.950.20">
    <property type="entry name" value="CinA-like"/>
    <property type="match status" value="1"/>
</dbReference>
<evidence type="ECO:0000313" key="3">
    <source>
        <dbReference type="Proteomes" id="UP000252357"/>
    </source>
</evidence>
<dbReference type="InterPro" id="IPR036653">
    <property type="entry name" value="CinA-like_C"/>
</dbReference>
<dbReference type="Pfam" id="PF02464">
    <property type="entry name" value="CinA"/>
    <property type="match status" value="1"/>
</dbReference>
<evidence type="ECO:0000259" key="1">
    <source>
        <dbReference type="Pfam" id="PF02464"/>
    </source>
</evidence>
<name>A0A368L4M4_9BURK</name>
<dbReference type="NCBIfam" id="TIGR00199">
    <property type="entry name" value="PncC_domain"/>
    <property type="match status" value="1"/>
</dbReference>
<gene>
    <name evidence="2" type="ORF">DU000_06945</name>
</gene>
<dbReference type="InterPro" id="IPR008136">
    <property type="entry name" value="CinA_C"/>
</dbReference>
<accession>A0A368L4M4</accession>